<keyword evidence="1" id="KW-0805">Transcription regulation</keyword>
<organism evidence="5 6">
    <name type="scientific">Nocardia pseudobrasiliensis</name>
    <dbReference type="NCBI Taxonomy" id="45979"/>
    <lineage>
        <taxon>Bacteria</taxon>
        <taxon>Bacillati</taxon>
        <taxon>Actinomycetota</taxon>
        <taxon>Actinomycetes</taxon>
        <taxon>Mycobacteriales</taxon>
        <taxon>Nocardiaceae</taxon>
        <taxon>Nocardia</taxon>
    </lineage>
</organism>
<proteinExistence type="predicted"/>
<dbReference type="STRING" id="1210086.GCA_001613105_00382"/>
<dbReference type="Pfam" id="PF20240">
    <property type="entry name" value="DUF6597"/>
    <property type="match status" value="1"/>
</dbReference>
<evidence type="ECO:0000259" key="4">
    <source>
        <dbReference type="PROSITE" id="PS01124"/>
    </source>
</evidence>
<keyword evidence="6" id="KW-1185">Reference proteome</keyword>
<dbReference type="PANTHER" id="PTHR46796">
    <property type="entry name" value="HTH-TYPE TRANSCRIPTIONAL ACTIVATOR RHAS-RELATED"/>
    <property type="match status" value="1"/>
</dbReference>
<dbReference type="EMBL" id="QQBC01000001">
    <property type="protein sequence ID" value="RDI68991.1"/>
    <property type="molecule type" value="Genomic_DNA"/>
</dbReference>
<dbReference type="PROSITE" id="PS00041">
    <property type="entry name" value="HTH_ARAC_FAMILY_1"/>
    <property type="match status" value="1"/>
</dbReference>
<keyword evidence="2" id="KW-0238">DNA-binding</keyword>
<evidence type="ECO:0000313" key="5">
    <source>
        <dbReference type="EMBL" id="RDI68991.1"/>
    </source>
</evidence>
<dbReference type="GO" id="GO:0043565">
    <property type="term" value="F:sequence-specific DNA binding"/>
    <property type="evidence" value="ECO:0007669"/>
    <property type="project" value="InterPro"/>
</dbReference>
<dbReference type="GO" id="GO:0003700">
    <property type="term" value="F:DNA-binding transcription factor activity"/>
    <property type="evidence" value="ECO:0007669"/>
    <property type="project" value="InterPro"/>
</dbReference>
<dbReference type="Gene3D" id="1.10.10.60">
    <property type="entry name" value="Homeodomain-like"/>
    <property type="match status" value="1"/>
</dbReference>
<evidence type="ECO:0000256" key="1">
    <source>
        <dbReference type="ARBA" id="ARBA00023015"/>
    </source>
</evidence>
<feature type="domain" description="HTH araC/xylS-type" evidence="4">
    <location>
        <begin position="134"/>
        <end position="231"/>
    </location>
</feature>
<dbReference type="Proteomes" id="UP000254869">
    <property type="component" value="Unassembled WGS sequence"/>
</dbReference>
<evidence type="ECO:0000256" key="2">
    <source>
        <dbReference type="ARBA" id="ARBA00023125"/>
    </source>
</evidence>
<dbReference type="AlphaFoldDB" id="A0A370IFR7"/>
<evidence type="ECO:0000256" key="3">
    <source>
        <dbReference type="ARBA" id="ARBA00023163"/>
    </source>
</evidence>
<dbReference type="InterPro" id="IPR018062">
    <property type="entry name" value="HTH_AraC-typ_CS"/>
</dbReference>
<dbReference type="InterPro" id="IPR018060">
    <property type="entry name" value="HTH_AraC"/>
</dbReference>
<name>A0A370IFR7_9NOCA</name>
<comment type="caution">
    <text evidence="5">The sequence shown here is derived from an EMBL/GenBank/DDBJ whole genome shotgun (WGS) entry which is preliminary data.</text>
</comment>
<dbReference type="InterPro" id="IPR050204">
    <property type="entry name" value="AraC_XylS_family_regulators"/>
</dbReference>
<keyword evidence="3" id="KW-0804">Transcription</keyword>
<gene>
    <name evidence="5" type="ORF">DFR76_101528</name>
</gene>
<sequence length="238" mass="25099">MPAYRERPARGIAGAVVWTRVIAPDEDAPVLPDGCMDLLWLGERLVVAGADSRAYAPSAAVAATISGIRFYPGAAPALLGVPAHELLDRRVELADLWPAARVRALRGIVAGASDPMIGLEQAVRRGADAAEPADPRLRRIVTRLADGATVAATADELGLGARRLHRMSLAAFGYGPKVLARVLRMQRALALARAGTPFAETAFRAGYADQAHLAREVRQLSGRSLGQLMARAGQDSGA</sequence>
<dbReference type="InterPro" id="IPR046532">
    <property type="entry name" value="DUF6597"/>
</dbReference>
<reference evidence="5 6" key="1">
    <citation type="submission" date="2018-07" db="EMBL/GenBank/DDBJ databases">
        <title>Genomic Encyclopedia of Type Strains, Phase IV (KMG-IV): sequencing the most valuable type-strain genomes for metagenomic binning, comparative biology and taxonomic classification.</title>
        <authorList>
            <person name="Goeker M."/>
        </authorList>
    </citation>
    <scope>NUCLEOTIDE SEQUENCE [LARGE SCALE GENOMIC DNA]</scope>
    <source>
        <strain evidence="5 6">DSM 44290</strain>
    </source>
</reference>
<evidence type="ECO:0000313" key="6">
    <source>
        <dbReference type="Proteomes" id="UP000254869"/>
    </source>
</evidence>
<protein>
    <submittedName>
        <fullName evidence="5">AraC family transcriptional regulator</fullName>
    </submittedName>
</protein>
<dbReference type="Pfam" id="PF12833">
    <property type="entry name" value="HTH_18"/>
    <property type="match status" value="1"/>
</dbReference>
<dbReference type="PANTHER" id="PTHR46796:SF15">
    <property type="entry name" value="BLL1074 PROTEIN"/>
    <property type="match status" value="1"/>
</dbReference>
<dbReference type="SMART" id="SM00342">
    <property type="entry name" value="HTH_ARAC"/>
    <property type="match status" value="1"/>
</dbReference>
<dbReference type="PROSITE" id="PS01124">
    <property type="entry name" value="HTH_ARAC_FAMILY_2"/>
    <property type="match status" value="1"/>
</dbReference>
<accession>A0A370IFR7</accession>